<dbReference type="HOGENOM" id="CLU_2884945_0_0_6"/>
<protein>
    <recommendedName>
        <fullName evidence="4">Tail fiber protein</fullName>
    </recommendedName>
</protein>
<keyword evidence="1" id="KW-0812">Transmembrane</keyword>
<reference evidence="2 3" key="1">
    <citation type="submission" date="2013-07" db="EMBL/GenBank/DDBJ databases">
        <authorList>
            <person name="Genoscope - CEA"/>
        </authorList>
    </citation>
    <scope>NUCLEOTIDE SEQUENCE [LARGE SCALE GENOMIC DNA]</scope>
    <source>
        <strain evidence="2 3">G6</strain>
    </source>
</reference>
<accession>A0A068QZU4</accession>
<dbReference type="KEGG" id="xpo:XPG1_0818"/>
<dbReference type="AlphaFoldDB" id="A0A068QZU4"/>
<sequence length="63" mass="6596">MLGGNSNSGWETRTLSNSGGHNHTIGIGAHSHSFTAITGNMGSGSLVSVVNAYIMLMGWYRTV</sequence>
<keyword evidence="1" id="KW-1133">Transmembrane helix</keyword>
<keyword evidence="1" id="KW-0472">Membrane</keyword>
<organism evidence="2 3">
    <name type="scientific">Xenorhabdus poinarii G6</name>
    <dbReference type="NCBI Taxonomy" id="1354304"/>
    <lineage>
        <taxon>Bacteria</taxon>
        <taxon>Pseudomonadati</taxon>
        <taxon>Pseudomonadota</taxon>
        <taxon>Gammaproteobacteria</taxon>
        <taxon>Enterobacterales</taxon>
        <taxon>Morganellaceae</taxon>
        <taxon>Xenorhabdus</taxon>
    </lineage>
</organism>
<evidence type="ECO:0000256" key="1">
    <source>
        <dbReference type="SAM" id="Phobius"/>
    </source>
</evidence>
<evidence type="ECO:0008006" key="4">
    <source>
        <dbReference type="Google" id="ProtNLM"/>
    </source>
</evidence>
<gene>
    <name evidence="2" type="ORF">XPG1_0818</name>
</gene>
<name>A0A068QZU4_9GAMM</name>
<feature type="transmembrane region" description="Helical" evidence="1">
    <location>
        <begin position="41"/>
        <end position="60"/>
    </location>
</feature>
<dbReference type="STRING" id="1354304.XPG1_0818"/>
<evidence type="ECO:0000313" key="3">
    <source>
        <dbReference type="Proteomes" id="UP000032735"/>
    </source>
</evidence>
<dbReference type="Proteomes" id="UP000032735">
    <property type="component" value="Chromosome"/>
</dbReference>
<evidence type="ECO:0000313" key="2">
    <source>
        <dbReference type="EMBL" id="CDG20473.1"/>
    </source>
</evidence>
<keyword evidence="3" id="KW-1185">Reference proteome</keyword>
<dbReference type="EMBL" id="FO704551">
    <property type="protein sequence ID" value="CDG20473.1"/>
    <property type="molecule type" value="Genomic_DNA"/>
</dbReference>
<proteinExistence type="predicted"/>